<keyword evidence="3 7" id="KW-0378">Hydrolase</keyword>
<evidence type="ECO:0000256" key="2">
    <source>
        <dbReference type="ARBA" id="ARBA00022729"/>
    </source>
</evidence>
<evidence type="ECO:0000256" key="4">
    <source>
        <dbReference type="ARBA" id="ARBA00022963"/>
    </source>
</evidence>
<name>A0A3M7PDB1_BRAPC</name>
<evidence type="ECO:0000313" key="12">
    <source>
        <dbReference type="Proteomes" id="UP000276133"/>
    </source>
</evidence>
<dbReference type="InterPro" id="IPR025483">
    <property type="entry name" value="Lipase_euk"/>
</dbReference>
<feature type="chain" id="PRO_5018003608" description="Lipase" evidence="9">
    <location>
        <begin position="19"/>
        <end position="396"/>
    </location>
</feature>
<gene>
    <name evidence="11" type="ORF">BpHYR1_039482</name>
</gene>
<evidence type="ECO:0000256" key="9">
    <source>
        <dbReference type="SAM" id="SignalP"/>
    </source>
</evidence>
<dbReference type="Pfam" id="PF04083">
    <property type="entry name" value="Abhydro_lipase"/>
    <property type="match status" value="1"/>
</dbReference>
<feature type="signal peptide" evidence="9">
    <location>
        <begin position="1"/>
        <end position="18"/>
    </location>
</feature>
<sequence length="396" mass="45184">MHKLVFFVGLIIISLVKAKLNFDSDPDEYINTSGLIRSKGYVAEEHNVHTDDGYILTIHRIPHSRHEKKYSVGKPVVFLQHGLLDASSTWVVNFPEQSLGFLLADAGYDVWLGNMRGNTYGLRHEKLHANQSEFWNFSWDELAKHDLPSMISYVLKLTGQNSLVYVGHSQGTLIGFSEFGTNKNLASTIKLFIALGPVATIKHIISPVRYVAELGAPTNQQIWFNLFGEKDFLPSSKFMEWLADKFCSAEFTDRLLCMNILFAFCGPTKFLNQTRVPVYTTHAPAGTSVKNLAHYGQSVISGKFQMYDYGSKENLIQYNQTTPPQYDISKVRVPTALYWAKNDWLADPVDLEYIRKNLPNIVDDYEIMDWDHLDFVWAVNAKEHLYNRIIDLIKSS</sequence>
<dbReference type="STRING" id="10195.A0A3M7PDB1"/>
<evidence type="ECO:0000259" key="10">
    <source>
        <dbReference type="Pfam" id="PF04083"/>
    </source>
</evidence>
<comment type="caution">
    <text evidence="11">The sequence shown here is derived from an EMBL/GenBank/DDBJ whole genome shotgun (WGS) entry which is preliminary data.</text>
</comment>
<evidence type="ECO:0000256" key="3">
    <source>
        <dbReference type="ARBA" id="ARBA00022801"/>
    </source>
</evidence>
<dbReference type="PIRSF" id="PIRSF000862">
    <property type="entry name" value="Steryl_ester_lip"/>
    <property type="match status" value="1"/>
</dbReference>
<feature type="active site" description="Nucleophile" evidence="8">
    <location>
        <position position="169"/>
    </location>
</feature>
<proteinExistence type="inferred from homology"/>
<evidence type="ECO:0000256" key="7">
    <source>
        <dbReference type="PIRNR" id="PIRNR000862"/>
    </source>
</evidence>
<keyword evidence="4 7" id="KW-0442">Lipid degradation</keyword>
<evidence type="ECO:0000256" key="8">
    <source>
        <dbReference type="PIRSR" id="PIRSR000862-1"/>
    </source>
</evidence>
<dbReference type="GO" id="GO:0016788">
    <property type="term" value="F:hydrolase activity, acting on ester bonds"/>
    <property type="evidence" value="ECO:0007669"/>
    <property type="project" value="InterPro"/>
</dbReference>
<dbReference type="InterPro" id="IPR006693">
    <property type="entry name" value="AB_hydrolase_lipase"/>
</dbReference>
<dbReference type="OrthoDB" id="9974421at2759"/>
<keyword evidence="2 9" id="KW-0732">Signal</keyword>
<evidence type="ECO:0000256" key="5">
    <source>
        <dbReference type="ARBA" id="ARBA00023098"/>
    </source>
</evidence>
<keyword evidence="6" id="KW-0325">Glycoprotein</keyword>
<keyword evidence="5" id="KW-0443">Lipid metabolism</keyword>
<accession>A0A3M7PDB1</accession>
<dbReference type="Proteomes" id="UP000276133">
    <property type="component" value="Unassembled WGS sequence"/>
</dbReference>
<dbReference type="FunFam" id="3.40.50.1820:FF:000021">
    <property type="entry name" value="Lipase"/>
    <property type="match status" value="1"/>
</dbReference>
<organism evidence="11 12">
    <name type="scientific">Brachionus plicatilis</name>
    <name type="common">Marine rotifer</name>
    <name type="synonym">Brachionus muelleri</name>
    <dbReference type="NCBI Taxonomy" id="10195"/>
    <lineage>
        <taxon>Eukaryota</taxon>
        <taxon>Metazoa</taxon>
        <taxon>Spiralia</taxon>
        <taxon>Gnathifera</taxon>
        <taxon>Rotifera</taxon>
        <taxon>Eurotatoria</taxon>
        <taxon>Monogononta</taxon>
        <taxon>Pseudotrocha</taxon>
        <taxon>Ploima</taxon>
        <taxon>Brachionidae</taxon>
        <taxon>Brachionus</taxon>
    </lineage>
</organism>
<comment type="similarity">
    <text evidence="1 7">Belongs to the AB hydrolase superfamily. Lipase family.</text>
</comment>
<evidence type="ECO:0000256" key="1">
    <source>
        <dbReference type="ARBA" id="ARBA00010701"/>
    </source>
</evidence>
<dbReference type="Gene3D" id="3.40.50.1820">
    <property type="entry name" value="alpha/beta hydrolase"/>
    <property type="match status" value="1"/>
</dbReference>
<evidence type="ECO:0000256" key="6">
    <source>
        <dbReference type="ARBA" id="ARBA00023180"/>
    </source>
</evidence>
<dbReference type="AlphaFoldDB" id="A0A3M7PDB1"/>
<feature type="active site" description="Charge relay system" evidence="8">
    <location>
        <position position="372"/>
    </location>
</feature>
<reference evidence="11 12" key="1">
    <citation type="journal article" date="2018" name="Sci. Rep.">
        <title>Genomic signatures of local adaptation to the degree of environmental predictability in rotifers.</title>
        <authorList>
            <person name="Franch-Gras L."/>
            <person name="Hahn C."/>
            <person name="Garcia-Roger E.M."/>
            <person name="Carmona M.J."/>
            <person name="Serra M."/>
            <person name="Gomez A."/>
        </authorList>
    </citation>
    <scope>NUCLEOTIDE SEQUENCE [LARGE SCALE GENOMIC DNA]</scope>
    <source>
        <strain evidence="11">HYR1</strain>
    </source>
</reference>
<feature type="active site" description="Charge relay system" evidence="8">
    <location>
        <position position="343"/>
    </location>
</feature>
<dbReference type="PANTHER" id="PTHR11005">
    <property type="entry name" value="LYSOSOMAL ACID LIPASE-RELATED"/>
    <property type="match status" value="1"/>
</dbReference>
<protein>
    <recommendedName>
        <fullName evidence="7">Lipase</fullName>
    </recommendedName>
</protein>
<evidence type="ECO:0000313" key="11">
    <source>
        <dbReference type="EMBL" id="RMZ96707.1"/>
    </source>
</evidence>
<keyword evidence="12" id="KW-1185">Reference proteome</keyword>
<dbReference type="SUPFAM" id="SSF53474">
    <property type="entry name" value="alpha/beta-Hydrolases"/>
    <property type="match status" value="1"/>
</dbReference>
<feature type="domain" description="Partial AB-hydrolase lipase" evidence="10">
    <location>
        <begin position="33"/>
        <end position="93"/>
    </location>
</feature>
<dbReference type="GO" id="GO:0016042">
    <property type="term" value="P:lipid catabolic process"/>
    <property type="evidence" value="ECO:0007669"/>
    <property type="project" value="UniProtKB-KW"/>
</dbReference>
<dbReference type="InterPro" id="IPR029058">
    <property type="entry name" value="AB_hydrolase_fold"/>
</dbReference>
<dbReference type="EMBL" id="REGN01011950">
    <property type="protein sequence ID" value="RMZ96707.1"/>
    <property type="molecule type" value="Genomic_DNA"/>
</dbReference>